<dbReference type="PANTHER" id="PTHR13844">
    <property type="entry name" value="SWI/SNF-RELATED MATRIX-ASSOCIATED ACTIN-DEPENDENT REGULATOR OF CHROMATIN SUBFAMILY D"/>
    <property type="match status" value="1"/>
</dbReference>
<comment type="caution">
    <text evidence="1">The sequence shown here is derived from an EMBL/GenBank/DDBJ whole genome shotgun (WGS) entry which is preliminary data.</text>
</comment>
<keyword evidence="2" id="KW-1185">Reference proteome</keyword>
<sequence>MLSLFGVEKLQFSQIPDVINRYVTQPDPIQLEYTIRVDKRFHASPKAYDVDVELDSVLKQKMMNVVSASQVQKDILALDDKVVQCVQSINNSKMKRDFLMQFSMHPIEFINKWINSQARDIEAVLGETKVNLEDVRQTEFYKQPWVKEAVFHYLTAKTQQRMQELLATQSTKQ</sequence>
<accession>A0A9P7BMW1</accession>
<name>A0A9P7BMW1_RHIOR</name>
<reference evidence="1" key="1">
    <citation type="journal article" date="2020" name="Microb. Genom.">
        <title>Genetic diversity of clinical and environmental Mucorales isolates obtained from an investigation of mucormycosis cases among solid organ transplant recipients.</title>
        <authorList>
            <person name="Nguyen M.H."/>
            <person name="Kaul D."/>
            <person name="Muto C."/>
            <person name="Cheng S.J."/>
            <person name="Richter R.A."/>
            <person name="Bruno V.M."/>
            <person name="Liu G."/>
            <person name="Beyhan S."/>
            <person name="Sundermann A.J."/>
            <person name="Mounaud S."/>
            <person name="Pasculle A.W."/>
            <person name="Nierman W.C."/>
            <person name="Driscoll E."/>
            <person name="Cumbie R."/>
            <person name="Clancy C.J."/>
            <person name="Dupont C.L."/>
        </authorList>
    </citation>
    <scope>NUCLEOTIDE SEQUENCE</scope>
    <source>
        <strain evidence="1">GL11</strain>
    </source>
</reference>
<evidence type="ECO:0000313" key="1">
    <source>
        <dbReference type="EMBL" id="KAG1302709.1"/>
    </source>
</evidence>
<gene>
    <name evidence="1" type="ORF">G6F64_010697</name>
</gene>
<dbReference type="AlphaFoldDB" id="A0A9P7BMW1"/>
<dbReference type="Proteomes" id="UP000716291">
    <property type="component" value="Unassembled WGS sequence"/>
</dbReference>
<evidence type="ECO:0000313" key="2">
    <source>
        <dbReference type="Proteomes" id="UP000716291"/>
    </source>
</evidence>
<protein>
    <submittedName>
        <fullName evidence="1">Uncharacterized protein</fullName>
    </submittedName>
</protein>
<organism evidence="1 2">
    <name type="scientific">Rhizopus oryzae</name>
    <name type="common">Mucormycosis agent</name>
    <name type="synonym">Rhizopus arrhizus var. delemar</name>
    <dbReference type="NCBI Taxonomy" id="64495"/>
    <lineage>
        <taxon>Eukaryota</taxon>
        <taxon>Fungi</taxon>
        <taxon>Fungi incertae sedis</taxon>
        <taxon>Mucoromycota</taxon>
        <taxon>Mucoromycotina</taxon>
        <taxon>Mucoromycetes</taxon>
        <taxon>Mucorales</taxon>
        <taxon>Mucorineae</taxon>
        <taxon>Rhizopodaceae</taxon>
        <taxon>Rhizopus</taxon>
    </lineage>
</organism>
<dbReference type="EMBL" id="JAANQT010002305">
    <property type="protein sequence ID" value="KAG1302709.1"/>
    <property type="molecule type" value="Genomic_DNA"/>
</dbReference>
<proteinExistence type="predicted"/>